<protein>
    <submittedName>
        <fullName evidence="1">Uncharacterized protein</fullName>
    </submittedName>
</protein>
<organism evidence="1 2">
    <name type="scientific">Rhizobium leguminosarum</name>
    <dbReference type="NCBI Taxonomy" id="384"/>
    <lineage>
        <taxon>Bacteria</taxon>
        <taxon>Pseudomonadati</taxon>
        <taxon>Pseudomonadota</taxon>
        <taxon>Alphaproteobacteria</taxon>
        <taxon>Hyphomicrobiales</taxon>
        <taxon>Rhizobiaceae</taxon>
        <taxon>Rhizobium/Agrobacterium group</taxon>
        <taxon>Rhizobium</taxon>
    </lineage>
</organism>
<gene>
    <name evidence="1" type="ORF">CUJ84_Chr002097</name>
</gene>
<sequence length="96" mass="10691">MTLALQGCRVMSGRLCDAGSEDGHVISWQRRDVNLPPDPILKLMAVASCRSLYIISSATQRSRREAHRLLQRKPTSDQLCCQEIKVSGQWPQNGLG</sequence>
<dbReference type="AlphaFoldDB" id="A0A2K9Z2J5"/>
<evidence type="ECO:0000313" key="2">
    <source>
        <dbReference type="Proteomes" id="UP000238523"/>
    </source>
</evidence>
<dbReference type="Proteomes" id="UP000238523">
    <property type="component" value="Chromosome"/>
</dbReference>
<accession>A0A2K9Z2J5</accession>
<proteinExistence type="predicted"/>
<name>A0A2K9Z2J5_RHILE</name>
<evidence type="ECO:0000313" key="1">
    <source>
        <dbReference type="EMBL" id="AUW42462.1"/>
    </source>
</evidence>
<reference evidence="1 2" key="1">
    <citation type="submission" date="2017-11" db="EMBL/GenBank/DDBJ databases">
        <title>Complete genome of Rhizobium leguminosarum Norway, an ineffective micro-symbiont.</title>
        <authorList>
            <person name="Hoffrichter A."/>
            <person name="Liang J."/>
            <person name="Brachmann A."/>
            <person name="Marin M."/>
        </authorList>
    </citation>
    <scope>NUCLEOTIDE SEQUENCE [LARGE SCALE GENOMIC DNA]</scope>
    <source>
        <strain evidence="1 2">Norway</strain>
    </source>
</reference>
<dbReference type="EMBL" id="CP025012">
    <property type="protein sequence ID" value="AUW42462.1"/>
    <property type="molecule type" value="Genomic_DNA"/>
</dbReference>